<dbReference type="Proteomes" id="UP000034603">
    <property type="component" value="Unassembled WGS sequence"/>
</dbReference>
<comment type="caution">
    <text evidence="3">The sequence shown here is derived from an EMBL/GenBank/DDBJ whole genome shotgun (WGS) entry which is preliminary data.</text>
</comment>
<evidence type="ECO:0000313" key="4">
    <source>
        <dbReference type="Proteomes" id="UP000034603"/>
    </source>
</evidence>
<keyword evidence="2" id="KW-0472">Membrane</keyword>
<feature type="transmembrane region" description="Helical" evidence="2">
    <location>
        <begin position="189"/>
        <end position="206"/>
    </location>
</feature>
<feature type="region of interest" description="Disordered" evidence="1">
    <location>
        <begin position="150"/>
        <end position="171"/>
    </location>
</feature>
<evidence type="ECO:0000256" key="2">
    <source>
        <dbReference type="SAM" id="Phobius"/>
    </source>
</evidence>
<protein>
    <submittedName>
        <fullName evidence="3">Uncharacterized protein</fullName>
    </submittedName>
</protein>
<keyword evidence="2" id="KW-1133">Transmembrane helix</keyword>
<proteinExistence type="predicted"/>
<gene>
    <name evidence="3" type="ORF">US62_C0007G0021</name>
</gene>
<accession>A0A0G0KZM1</accession>
<evidence type="ECO:0000313" key="3">
    <source>
        <dbReference type="EMBL" id="KKQ45946.1"/>
    </source>
</evidence>
<evidence type="ECO:0000256" key="1">
    <source>
        <dbReference type="SAM" id="MobiDB-lite"/>
    </source>
</evidence>
<feature type="compositionally biased region" description="Polar residues" evidence="1">
    <location>
        <begin position="150"/>
        <end position="167"/>
    </location>
</feature>
<reference evidence="3 4" key="1">
    <citation type="journal article" date="2015" name="Nature">
        <title>rRNA introns, odd ribosomes, and small enigmatic genomes across a large radiation of phyla.</title>
        <authorList>
            <person name="Brown C.T."/>
            <person name="Hug L.A."/>
            <person name="Thomas B.C."/>
            <person name="Sharon I."/>
            <person name="Castelle C.J."/>
            <person name="Singh A."/>
            <person name="Wilkins M.J."/>
            <person name="Williams K.H."/>
            <person name="Banfield J.F."/>
        </authorList>
    </citation>
    <scope>NUCLEOTIDE SEQUENCE [LARGE SCALE GENOMIC DNA]</scope>
</reference>
<sequence>MRVLIKLATFIIVFSVIFSFSTKRASASKGEFELENTVGGETRCYALSTLLSTAQYHVLVTCRNLIYPADENNSQYILWSRNAGDVVKLGSLAQGEVFFNTKTPFSQLFVTLEPNDKIKEPGNRTVMFGTVKDVPFLQGLSTPFPTQVVTSGSTGKNTQVQNPSGTPEKTVPALTTREKLLIGLKRSSVIAGVALLGLIGLIFVITRSRG</sequence>
<name>A0A0G0KZM1_9BACT</name>
<dbReference type="EMBL" id="LBTR01000007">
    <property type="protein sequence ID" value="KKQ45946.1"/>
    <property type="molecule type" value="Genomic_DNA"/>
</dbReference>
<dbReference type="AlphaFoldDB" id="A0A0G0KZM1"/>
<organism evidence="3 4">
    <name type="scientific">Candidatus Woesebacteria bacterium GW2011_GWA1_37_8</name>
    <dbReference type="NCBI Taxonomy" id="1618546"/>
    <lineage>
        <taxon>Bacteria</taxon>
        <taxon>Candidatus Woeseibacteriota</taxon>
    </lineage>
</organism>
<keyword evidence="2" id="KW-0812">Transmembrane</keyword>